<keyword evidence="1" id="KW-0862">Zinc</keyword>
<accession>A0A138ZWP4</accession>
<feature type="compositionally biased region" description="Basic and acidic residues" evidence="2">
    <location>
        <begin position="38"/>
        <end position="48"/>
    </location>
</feature>
<dbReference type="GO" id="GO:0008270">
    <property type="term" value="F:zinc ion binding"/>
    <property type="evidence" value="ECO:0007669"/>
    <property type="project" value="UniProtKB-KW"/>
</dbReference>
<dbReference type="PROSITE" id="PS50158">
    <property type="entry name" value="ZF_CCHC"/>
    <property type="match status" value="1"/>
</dbReference>
<feature type="compositionally biased region" description="Basic and acidic residues" evidence="2">
    <location>
        <begin position="355"/>
        <end position="382"/>
    </location>
</feature>
<evidence type="ECO:0000256" key="2">
    <source>
        <dbReference type="SAM" id="MobiDB-lite"/>
    </source>
</evidence>
<organism evidence="4 5">
    <name type="scientific">Gonapodya prolifera (strain JEL478)</name>
    <name type="common">Monoblepharis prolifera</name>
    <dbReference type="NCBI Taxonomy" id="1344416"/>
    <lineage>
        <taxon>Eukaryota</taxon>
        <taxon>Fungi</taxon>
        <taxon>Fungi incertae sedis</taxon>
        <taxon>Chytridiomycota</taxon>
        <taxon>Chytridiomycota incertae sedis</taxon>
        <taxon>Monoblepharidomycetes</taxon>
        <taxon>Monoblepharidales</taxon>
        <taxon>Gonapodyaceae</taxon>
        <taxon>Gonapodya</taxon>
    </lineage>
</organism>
<evidence type="ECO:0000256" key="1">
    <source>
        <dbReference type="PROSITE-ProRule" id="PRU00047"/>
    </source>
</evidence>
<dbReference type="AlphaFoldDB" id="A0A138ZWP4"/>
<evidence type="ECO:0000259" key="3">
    <source>
        <dbReference type="PROSITE" id="PS50158"/>
    </source>
</evidence>
<evidence type="ECO:0000313" key="4">
    <source>
        <dbReference type="EMBL" id="KXS08874.1"/>
    </source>
</evidence>
<dbReference type="GO" id="GO:0003676">
    <property type="term" value="F:nucleic acid binding"/>
    <property type="evidence" value="ECO:0007669"/>
    <property type="project" value="InterPro"/>
</dbReference>
<reference evidence="4 5" key="1">
    <citation type="journal article" date="2015" name="Genome Biol. Evol.">
        <title>Phylogenomic analyses indicate that early fungi evolved digesting cell walls of algal ancestors of land plants.</title>
        <authorList>
            <person name="Chang Y."/>
            <person name="Wang S."/>
            <person name="Sekimoto S."/>
            <person name="Aerts A.L."/>
            <person name="Choi C."/>
            <person name="Clum A."/>
            <person name="LaButti K.M."/>
            <person name="Lindquist E.A."/>
            <person name="Yee Ngan C."/>
            <person name="Ohm R.A."/>
            <person name="Salamov A.A."/>
            <person name="Grigoriev I.V."/>
            <person name="Spatafora J.W."/>
            <person name="Berbee M.L."/>
        </authorList>
    </citation>
    <scope>NUCLEOTIDE SEQUENCE [LARGE SCALE GENOMIC DNA]</scope>
    <source>
        <strain evidence="4 5">JEL478</strain>
    </source>
</reference>
<protein>
    <recommendedName>
        <fullName evidence="3">CCHC-type domain-containing protein</fullName>
    </recommendedName>
</protein>
<sequence>MDKDEVTAPQKQRNLGADKASLKSKNEKSPEDDAMDVDDVKGKGKVSESDQVESEGELSPSQKAAKQQAPLPKRLTNKPPSVVAADTKAARAAAKAFLKETANEDSPDEIAALPALAPEPPVFEVLNKAKFPYNKHMLNPRDPEFTLEGTLEEMKCYSNISEEDRFVTVMSLCLPTDLKGKFREGQRPPFGYPDKYPGTPQTMEQFRWWFYHHCSDEKQDGRFNAEKKNGKWDSDLKGKAVSAVDLWHNRYRWADLYQTYISGSCEPGERAPDHVVTRIALEMMRKAMGQTCWKTLQQLAFGRNINLQGKVTKAEITDLVRLIEPDENTPIHKPKSKGEGGSGEKNGKSSKRSRNSLDDKGNGDKRSRKDQPCKSGNGERKWGNGKSPRGKDAFPRNPPCNGSSTNVIVCHKCGMSGHFSRGCAAPAEVIKAHADKKAAEQK</sequence>
<dbReference type="EMBL" id="KQ965936">
    <property type="protein sequence ID" value="KXS08874.1"/>
    <property type="molecule type" value="Genomic_DNA"/>
</dbReference>
<dbReference type="InterPro" id="IPR001878">
    <property type="entry name" value="Znf_CCHC"/>
</dbReference>
<feature type="domain" description="CCHC-type" evidence="3">
    <location>
        <begin position="410"/>
        <end position="423"/>
    </location>
</feature>
<feature type="region of interest" description="Disordered" evidence="2">
    <location>
        <begin position="1"/>
        <end position="82"/>
    </location>
</feature>
<evidence type="ECO:0000313" key="5">
    <source>
        <dbReference type="Proteomes" id="UP000070544"/>
    </source>
</evidence>
<feature type="compositionally biased region" description="Basic and acidic residues" evidence="2">
    <location>
        <begin position="20"/>
        <end position="31"/>
    </location>
</feature>
<name>A0A138ZWP4_GONPJ</name>
<gene>
    <name evidence="4" type="ORF">M427DRAFT_39862</name>
</gene>
<proteinExistence type="predicted"/>
<feature type="region of interest" description="Disordered" evidence="2">
    <location>
        <begin position="325"/>
        <end position="406"/>
    </location>
</feature>
<keyword evidence="1" id="KW-0863">Zinc-finger</keyword>
<keyword evidence="5" id="KW-1185">Reference proteome</keyword>
<dbReference type="Proteomes" id="UP000070544">
    <property type="component" value="Unassembled WGS sequence"/>
</dbReference>
<keyword evidence="1" id="KW-0479">Metal-binding</keyword>